<feature type="region of interest" description="Disordered" evidence="2">
    <location>
        <begin position="84"/>
        <end position="111"/>
    </location>
</feature>
<dbReference type="InterPro" id="IPR006698">
    <property type="entry name" value="UPF0229"/>
</dbReference>
<reference evidence="3 4" key="1">
    <citation type="submission" date="2024-09" db="EMBL/GenBank/DDBJ databases">
        <authorList>
            <person name="Sun Q."/>
            <person name="Mori K."/>
        </authorList>
    </citation>
    <scope>NUCLEOTIDE SEQUENCE [LARGE SCALE GENOMIC DNA]</scope>
    <source>
        <strain evidence="3 4">ATCC 51285</strain>
    </source>
</reference>
<comment type="caution">
    <text evidence="3">The sequence shown here is derived from an EMBL/GenBank/DDBJ whole genome shotgun (WGS) entry which is preliminary data.</text>
</comment>
<evidence type="ECO:0000313" key="3">
    <source>
        <dbReference type="EMBL" id="MFB9887507.1"/>
    </source>
</evidence>
<evidence type="ECO:0000256" key="1">
    <source>
        <dbReference type="HAMAP-Rule" id="MF_01232"/>
    </source>
</evidence>
<feature type="compositionally biased region" description="Gly residues" evidence="2">
    <location>
        <begin position="91"/>
        <end position="101"/>
    </location>
</feature>
<evidence type="ECO:0000256" key="2">
    <source>
        <dbReference type="SAM" id="MobiDB-lite"/>
    </source>
</evidence>
<comment type="similarity">
    <text evidence="1">Belongs to the UPF0229 family.</text>
</comment>
<protein>
    <recommendedName>
        <fullName evidence="1">UPF0229 protein ACFFLH_13890</fullName>
    </recommendedName>
</protein>
<evidence type="ECO:0000313" key="4">
    <source>
        <dbReference type="Proteomes" id="UP001589628"/>
    </source>
</evidence>
<dbReference type="Proteomes" id="UP001589628">
    <property type="component" value="Unassembled WGS sequence"/>
</dbReference>
<dbReference type="InterPro" id="IPR036465">
    <property type="entry name" value="vWFA_dom_sf"/>
</dbReference>
<organism evidence="3 4">
    <name type="scientific">Balneatrix alpica</name>
    <dbReference type="NCBI Taxonomy" id="75684"/>
    <lineage>
        <taxon>Bacteria</taxon>
        <taxon>Pseudomonadati</taxon>
        <taxon>Pseudomonadota</taxon>
        <taxon>Gammaproteobacteria</taxon>
        <taxon>Oceanospirillales</taxon>
        <taxon>Balneatrichaceae</taxon>
        <taxon>Balneatrix</taxon>
    </lineage>
</organism>
<dbReference type="EMBL" id="JBHLZN010000005">
    <property type="protein sequence ID" value="MFB9887507.1"/>
    <property type="molecule type" value="Genomic_DNA"/>
</dbReference>
<dbReference type="PANTHER" id="PTHR30510:SF2">
    <property type="entry name" value="UPF0229 PROTEIN YEAH"/>
    <property type="match status" value="1"/>
</dbReference>
<gene>
    <name evidence="3" type="ORF">ACFFLH_13890</name>
</gene>
<sequence length="426" mass="49202">MTYIIDRRLNGKNKSTVNRQRFLRRYRKHIKEAVADAINSRSITDVDSGTDITIPRRDISEPTFHHGQGGVEDRVFPGNREFITGDEIQRPGGGGGGGSGQGQASNSGEGEDEFTFHINRDEFLEFIFEDLELPNLVKKHLKESQSFEYRNAGFTNDGMPEKLHVVRTLKSAYARRVALSGKERRQIRELKAAKEQILANPPLTAALQARVQELDEEIEALKKHIKRLPFIDTIDLRYRNMVKVPLPSSKAVMFCIMDVSGSMTRETKDIAKRFFMLLFLFLQRNYKAVDVVFVRHHTRAKEVDEEEFFYSRETGGTIVSSALELCRDIVQDRYSPADWNIYMAQASDGDNWDGDSANCRKILVKDLIPAVQYFSYVEITTNPHQNLWHEYERVQQEFPDYFAMQRIESPADIYPVFRELFRRKVS</sequence>
<dbReference type="NCBIfam" id="NF003708">
    <property type="entry name" value="PRK05325.1-3"/>
    <property type="match status" value="1"/>
</dbReference>
<keyword evidence="4" id="KW-1185">Reference proteome</keyword>
<dbReference type="PANTHER" id="PTHR30510">
    <property type="entry name" value="UPF0229 PROTEIN YEAH"/>
    <property type="match status" value="1"/>
</dbReference>
<dbReference type="HAMAP" id="MF_01232">
    <property type="entry name" value="UPF0229"/>
    <property type="match status" value="1"/>
</dbReference>
<dbReference type="Pfam" id="PF04285">
    <property type="entry name" value="DUF444"/>
    <property type="match status" value="1"/>
</dbReference>
<name>A0ABV5ZE04_9GAMM</name>
<dbReference type="RefSeq" id="WP_027312676.1">
    <property type="nucleotide sequence ID" value="NZ_JBHLZN010000005.1"/>
</dbReference>
<dbReference type="SUPFAM" id="SSF53300">
    <property type="entry name" value="vWA-like"/>
    <property type="match status" value="1"/>
</dbReference>
<accession>A0ABV5ZE04</accession>
<dbReference type="NCBIfam" id="NF003707">
    <property type="entry name" value="PRK05325.1-2"/>
    <property type="match status" value="1"/>
</dbReference>
<proteinExistence type="inferred from homology"/>